<dbReference type="SMART" id="SM01210">
    <property type="entry name" value="GARS_C"/>
    <property type="match status" value="1"/>
</dbReference>
<dbReference type="Gene3D" id="3.90.600.10">
    <property type="entry name" value="Phosphoribosylglycinamide synthetase, C-terminal domain"/>
    <property type="match status" value="1"/>
</dbReference>
<dbReference type="InterPro" id="IPR011054">
    <property type="entry name" value="Rudment_hybrid_motif"/>
</dbReference>
<dbReference type="AlphaFoldDB" id="A0A2G9T718"/>
<dbReference type="Proteomes" id="UP000230423">
    <property type="component" value="Unassembled WGS sequence"/>
</dbReference>
<feature type="domain" description="Phosphoribosylglycinamide synthetase C-domain" evidence="1">
    <location>
        <begin position="33"/>
        <end position="102"/>
    </location>
</feature>
<protein>
    <submittedName>
        <fullName evidence="2">Phosphoribosylamine--glycine ligase domain protein</fullName>
    </submittedName>
</protein>
<gene>
    <name evidence="2" type="ORF">TELCIR_25485</name>
</gene>
<evidence type="ECO:0000313" key="2">
    <source>
        <dbReference type="EMBL" id="PIO53190.1"/>
    </source>
</evidence>
<evidence type="ECO:0000313" key="3">
    <source>
        <dbReference type="Proteomes" id="UP000230423"/>
    </source>
</evidence>
<organism evidence="2 3">
    <name type="scientific">Teladorsagia circumcincta</name>
    <name type="common">Brown stomach worm</name>
    <name type="synonym">Ostertagia circumcincta</name>
    <dbReference type="NCBI Taxonomy" id="45464"/>
    <lineage>
        <taxon>Eukaryota</taxon>
        <taxon>Metazoa</taxon>
        <taxon>Ecdysozoa</taxon>
        <taxon>Nematoda</taxon>
        <taxon>Chromadorea</taxon>
        <taxon>Rhabditida</taxon>
        <taxon>Rhabditina</taxon>
        <taxon>Rhabditomorpha</taxon>
        <taxon>Strongyloidea</taxon>
        <taxon>Trichostrongylidae</taxon>
        <taxon>Teladorsagia</taxon>
    </lineage>
</organism>
<keyword evidence="3" id="KW-1185">Reference proteome</keyword>
<keyword evidence="2" id="KW-0436">Ligase</keyword>
<proteinExistence type="predicted"/>
<dbReference type="GO" id="GO:0005829">
    <property type="term" value="C:cytosol"/>
    <property type="evidence" value="ECO:0007669"/>
    <property type="project" value="TreeGrafter"/>
</dbReference>
<dbReference type="PANTHER" id="PTHR10520:SF12">
    <property type="entry name" value="TRIFUNCTIONAL PURINE BIOSYNTHETIC PROTEIN ADENOSINE-3"/>
    <property type="match status" value="1"/>
</dbReference>
<dbReference type="Pfam" id="PF02843">
    <property type="entry name" value="GARS_C"/>
    <property type="match status" value="1"/>
</dbReference>
<dbReference type="GO" id="GO:0004637">
    <property type="term" value="F:phosphoribosylamine-glycine ligase activity"/>
    <property type="evidence" value="ECO:0007669"/>
    <property type="project" value="InterPro"/>
</dbReference>
<sequence length="141" mass="15311">IIMRLLKSDLYTICMASINGTLSEVDILWDDRHACGIVLASKNYPYSGDKGTPIVVTNGGRILCVTALGHSPAEARFEAICASDAIHFEGKFFRRDIGLDRQSPLKSLTYGDSGVDISEGNAFVSDIKDLVKSTLKQGTEQ</sequence>
<feature type="non-terminal residue" evidence="2">
    <location>
        <position position="1"/>
    </location>
</feature>
<evidence type="ECO:0000259" key="1">
    <source>
        <dbReference type="SMART" id="SM01210"/>
    </source>
</evidence>
<dbReference type="GO" id="GO:0046084">
    <property type="term" value="P:adenine biosynthetic process"/>
    <property type="evidence" value="ECO:0007669"/>
    <property type="project" value="TreeGrafter"/>
</dbReference>
<dbReference type="PANTHER" id="PTHR10520">
    <property type="entry name" value="TRIFUNCTIONAL PURINE BIOSYNTHETIC PROTEIN ADENOSINE-3-RELATED"/>
    <property type="match status" value="1"/>
</dbReference>
<dbReference type="InterPro" id="IPR020560">
    <property type="entry name" value="PRibGlycinamide_synth_C-dom"/>
</dbReference>
<dbReference type="GO" id="GO:0004641">
    <property type="term" value="F:phosphoribosylformylglycinamidine cyclo-ligase activity"/>
    <property type="evidence" value="ECO:0007669"/>
    <property type="project" value="InterPro"/>
</dbReference>
<dbReference type="SUPFAM" id="SSF51246">
    <property type="entry name" value="Rudiment single hybrid motif"/>
    <property type="match status" value="1"/>
</dbReference>
<reference evidence="2 3" key="1">
    <citation type="submission" date="2015-09" db="EMBL/GenBank/DDBJ databases">
        <title>Draft genome of the parasitic nematode Teladorsagia circumcincta isolate WARC Sus (inbred).</title>
        <authorList>
            <person name="Mitreva M."/>
        </authorList>
    </citation>
    <scope>NUCLEOTIDE SEQUENCE [LARGE SCALE GENOMIC DNA]</scope>
    <source>
        <strain evidence="2 3">S</strain>
    </source>
</reference>
<feature type="non-terminal residue" evidence="2">
    <location>
        <position position="141"/>
    </location>
</feature>
<dbReference type="InterPro" id="IPR004733">
    <property type="entry name" value="PurM_cligase"/>
</dbReference>
<dbReference type="GO" id="GO:0006189">
    <property type="term" value="P:'de novo' IMP biosynthetic process"/>
    <property type="evidence" value="ECO:0007669"/>
    <property type="project" value="InterPro"/>
</dbReference>
<dbReference type="OrthoDB" id="2018833at2759"/>
<dbReference type="EMBL" id="KZ417580">
    <property type="protein sequence ID" value="PIO53190.1"/>
    <property type="molecule type" value="Genomic_DNA"/>
</dbReference>
<name>A0A2G9T718_TELCI</name>
<dbReference type="InterPro" id="IPR037123">
    <property type="entry name" value="PRibGlycinamide_synth_C_sf"/>
</dbReference>
<accession>A0A2G9T718</accession>